<dbReference type="PRINTS" id="PR00411">
    <property type="entry name" value="PNDRDTASEI"/>
</dbReference>
<dbReference type="SUPFAM" id="SSF55424">
    <property type="entry name" value="FAD/NAD-linked reductases, dimerisation (C-terminal) domain"/>
    <property type="match status" value="1"/>
</dbReference>
<dbReference type="Gene3D" id="3.50.50.60">
    <property type="entry name" value="FAD/NAD(P)-binding domain"/>
    <property type="match status" value="2"/>
</dbReference>
<dbReference type="EC" id="1.8.1.15" evidence="14"/>
<dbReference type="PRINTS" id="PR00368">
    <property type="entry name" value="FADPNR"/>
</dbReference>
<dbReference type="InterPro" id="IPR023753">
    <property type="entry name" value="FAD/NAD-binding_dom"/>
</dbReference>
<evidence type="ECO:0000256" key="4">
    <source>
        <dbReference type="ARBA" id="ARBA00023002"/>
    </source>
</evidence>
<evidence type="ECO:0000259" key="12">
    <source>
        <dbReference type="Pfam" id="PF02852"/>
    </source>
</evidence>
<comment type="similarity">
    <text evidence="1 11">Belongs to the class-I pyridine nucleotide-disulfide oxidoreductase family.</text>
</comment>
<dbReference type="OrthoDB" id="9800167at2"/>
<evidence type="ECO:0000256" key="9">
    <source>
        <dbReference type="PIRSR" id="PIRSR000350-3"/>
    </source>
</evidence>
<keyword evidence="2 11" id="KW-0285">Flavoprotein</keyword>
<evidence type="ECO:0000256" key="5">
    <source>
        <dbReference type="ARBA" id="ARBA00023027"/>
    </source>
</evidence>
<evidence type="ECO:0000313" key="15">
    <source>
        <dbReference type="Proteomes" id="UP000467240"/>
    </source>
</evidence>
<keyword evidence="4 11" id="KW-0560">Oxidoreductase</keyword>
<keyword evidence="3 9" id="KW-0274">FAD</keyword>
<dbReference type="GO" id="GO:0004148">
    <property type="term" value="F:dihydrolipoyl dehydrogenase (NADH) activity"/>
    <property type="evidence" value="ECO:0007669"/>
    <property type="project" value="TreeGrafter"/>
</dbReference>
<keyword evidence="6" id="KW-1015">Disulfide bond</keyword>
<evidence type="ECO:0000256" key="3">
    <source>
        <dbReference type="ARBA" id="ARBA00022827"/>
    </source>
</evidence>
<dbReference type="SUPFAM" id="SSF51905">
    <property type="entry name" value="FAD/NAD(P)-binding domain"/>
    <property type="match status" value="1"/>
</dbReference>
<evidence type="ECO:0000259" key="13">
    <source>
        <dbReference type="Pfam" id="PF07992"/>
    </source>
</evidence>
<evidence type="ECO:0000256" key="11">
    <source>
        <dbReference type="RuleBase" id="RU003691"/>
    </source>
</evidence>
<proteinExistence type="inferred from homology"/>
<dbReference type="InterPro" id="IPR050151">
    <property type="entry name" value="Class-I_Pyr_Nuc-Dis_Oxidored"/>
</dbReference>
<accession>A0A7J5C231</accession>
<evidence type="ECO:0000256" key="1">
    <source>
        <dbReference type="ARBA" id="ARBA00007532"/>
    </source>
</evidence>
<evidence type="ECO:0000313" key="14">
    <source>
        <dbReference type="EMBL" id="KAB1660091.1"/>
    </source>
</evidence>
<dbReference type="InterPro" id="IPR036188">
    <property type="entry name" value="FAD/NAD-bd_sf"/>
</dbReference>
<evidence type="ECO:0000256" key="8">
    <source>
        <dbReference type="PIRSR" id="PIRSR000350-2"/>
    </source>
</evidence>
<dbReference type="Pfam" id="PF07992">
    <property type="entry name" value="Pyr_redox_2"/>
    <property type="match status" value="1"/>
</dbReference>
<dbReference type="PANTHER" id="PTHR22912:SF217">
    <property type="entry name" value="DIHYDROLIPOYL DEHYDROGENASE"/>
    <property type="match status" value="1"/>
</dbReference>
<organism evidence="14 15">
    <name type="scientific">Pseudoclavibacter chungangensis</name>
    <dbReference type="NCBI Taxonomy" id="587635"/>
    <lineage>
        <taxon>Bacteria</taxon>
        <taxon>Bacillati</taxon>
        <taxon>Actinomycetota</taxon>
        <taxon>Actinomycetes</taxon>
        <taxon>Micrococcales</taxon>
        <taxon>Microbacteriaceae</taxon>
        <taxon>Pseudoclavibacter</taxon>
    </lineage>
</organism>
<dbReference type="InterPro" id="IPR016156">
    <property type="entry name" value="FAD/NAD-linked_Rdtase_dimer_sf"/>
</dbReference>
<name>A0A7J5C231_9MICO</name>
<dbReference type="GO" id="GO:0050660">
    <property type="term" value="F:flavin adenine dinucleotide binding"/>
    <property type="evidence" value="ECO:0007669"/>
    <property type="project" value="TreeGrafter"/>
</dbReference>
<dbReference type="Gene3D" id="3.30.390.30">
    <property type="match status" value="1"/>
</dbReference>
<dbReference type="AlphaFoldDB" id="A0A7J5C231"/>
<evidence type="ECO:0000256" key="6">
    <source>
        <dbReference type="ARBA" id="ARBA00023157"/>
    </source>
</evidence>
<keyword evidence="7 11" id="KW-0676">Redox-active center</keyword>
<dbReference type="InterPro" id="IPR004099">
    <property type="entry name" value="Pyr_nucl-diS_OxRdtase_dimer"/>
</dbReference>
<keyword evidence="15" id="KW-1185">Reference proteome</keyword>
<dbReference type="NCBIfam" id="NF005884">
    <property type="entry name" value="PRK07846.1"/>
    <property type="match status" value="1"/>
</dbReference>
<protein>
    <submittedName>
        <fullName evidence="14">Mycothione reductase</fullName>
        <ecNumber evidence="14">1.8.1.15</ecNumber>
    </submittedName>
</protein>
<evidence type="ECO:0000256" key="2">
    <source>
        <dbReference type="ARBA" id="ARBA00022630"/>
    </source>
</evidence>
<feature type="binding site" evidence="9">
    <location>
        <position position="274"/>
    </location>
    <ligand>
        <name>NAD(+)</name>
        <dbReference type="ChEBI" id="CHEBI:57540"/>
    </ligand>
</feature>
<dbReference type="PROSITE" id="PS00076">
    <property type="entry name" value="PYRIDINE_REDOX_1"/>
    <property type="match status" value="1"/>
</dbReference>
<dbReference type="PIRSF" id="PIRSF000350">
    <property type="entry name" value="Mercury_reductase_MerA"/>
    <property type="match status" value="1"/>
</dbReference>
<feature type="active site" description="Proton acceptor" evidence="8">
    <location>
        <position position="456"/>
    </location>
</feature>
<feature type="binding site" evidence="9">
    <location>
        <position position="61"/>
    </location>
    <ligand>
        <name>FAD</name>
        <dbReference type="ChEBI" id="CHEBI:57692"/>
    </ligand>
</feature>
<keyword evidence="9" id="KW-0547">Nucleotide-binding</keyword>
<dbReference type="Pfam" id="PF02852">
    <property type="entry name" value="Pyr_redox_dim"/>
    <property type="match status" value="1"/>
</dbReference>
<comment type="caution">
    <text evidence="14">The sequence shown here is derived from an EMBL/GenBank/DDBJ whole genome shotgun (WGS) entry which is preliminary data.</text>
</comment>
<gene>
    <name evidence="14" type="ORF">F8O01_03965</name>
</gene>
<dbReference type="InterPro" id="IPR012999">
    <property type="entry name" value="Pyr_OxRdtase_I_AS"/>
</dbReference>
<dbReference type="EMBL" id="WBJZ01000004">
    <property type="protein sequence ID" value="KAB1660091.1"/>
    <property type="molecule type" value="Genomic_DNA"/>
</dbReference>
<feature type="binding site" evidence="9">
    <location>
        <begin position="190"/>
        <end position="197"/>
    </location>
    <ligand>
        <name>NAD(+)</name>
        <dbReference type="ChEBI" id="CHEBI:57540"/>
    </ligand>
</feature>
<dbReference type="InterPro" id="IPR001100">
    <property type="entry name" value="Pyr_nuc-diS_OxRdtase"/>
</dbReference>
<feature type="disulfide bond" description="Redox-active" evidence="10">
    <location>
        <begin position="52"/>
        <end position="57"/>
    </location>
</feature>
<dbReference type="PANTHER" id="PTHR22912">
    <property type="entry name" value="DISULFIDE OXIDOREDUCTASE"/>
    <property type="match status" value="1"/>
</dbReference>
<feature type="domain" description="FAD/NAD(P)-binding" evidence="13">
    <location>
        <begin position="17"/>
        <end position="332"/>
    </location>
</feature>
<keyword evidence="5 9" id="KW-0520">NAD</keyword>
<dbReference type="RefSeq" id="WP_158039587.1">
    <property type="nucleotide sequence ID" value="NZ_JACCFV010000001.1"/>
</dbReference>
<reference evidence="14 15" key="1">
    <citation type="submission" date="2019-09" db="EMBL/GenBank/DDBJ databases">
        <title>Phylogeny of genus Pseudoclavibacter and closely related genus.</title>
        <authorList>
            <person name="Li Y."/>
        </authorList>
    </citation>
    <scope>NUCLEOTIDE SEQUENCE [LARGE SCALE GENOMIC DNA]</scope>
    <source>
        <strain evidence="14 15">DSM 23821</strain>
    </source>
</reference>
<dbReference type="Proteomes" id="UP000467240">
    <property type="component" value="Unassembled WGS sequence"/>
</dbReference>
<feature type="domain" description="Pyridine nucleotide-disulphide oxidoreductase dimerisation" evidence="12">
    <location>
        <begin position="357"/>
        <end position="466"/>
    </location>
</feature>
<comment type="cofactor">
    <cofactor evidence="9">
        <name>FAD</name>
        <dbReference type="ChEBI" id="CHEBI:57692"/>
    </cofactor>
    <text evidence="9">Binds 1 FAD per subunit.</text>
</comment>
<evidence type="ECO:0000256" key="7">
    <source>
        <dbReference type="ARBA" id="ARBA00023284"/>
    </source>
</evidence>
<feature type="binding site" evidence="9">
    <location>
        <position position="320"/>
    </location>
    <ligand>
        <name>FAD</name>
        <dbReference type="ChEBI" id="CHEBI:57692"/>
    </ligand>
</feature>
<evidence type="ECO:0000256" key="10">
    <source>
        <dbReference type="PIRSR" id="PIRSR000350-4"/>
    </source>
</evidence>
<dbReference type="GO" id="GO:0050627">
    <property type="term" value="F:mycothione reductase [NAD(P)H] activity"/>
    <property type="evidence" value="ECO:0007669"/>
    <property type="project" value="UniProtKB-EC"/>
</dbReference>
<dbReference type="GO" id="GO:0006103">
    <property type="term" value="P:2-oxoglutarate metabolic process"/>
    <property type="evidence" value="ECO:0007669"/>
    <property type="project" value="TreeGrafter"/>
</dbReference>
<sequence length="474" mass="51219">MSDGTTTGQDEGTEHVDLLVIGAGSGNTLPHPDHHERRILVADDAPWFGGTCLNVGCIPTKMLVHVADLLRDARDGERLGLRDVTGRVDWRAVRDRVFGRIDEISTSGEEYRRSGEPNIGLVRETVRFVDPRTVRSASGRTIEADRIVVAVGSRPRALPGAPFGAFDGRVHSTDTIMRIDELPRRIAIIGGGVSACEFAAMFSGFGVEVTQLVRSSLLRGYDTELTDRFTAVARDEWDVRTGVSDPEVTAHGDVLRVRAGDETVDVDLVLVAAGRVPNTDRLGSREIGLDHHDDGRLVVDAYQRVLAGGEVVPGLFALGDVDSPHQLKHVANEEARIVRQNLFADDADLVANTLAPVPHAVFTHPQIAVFGRTLDAARAEGLDAFEVVHEYGWTAWGWALEDTTSFVKLVVERGSGALVGAHIMGPDAAILVQPLVTAASLGHSVRGLARAQYWPHPAASEVVENALLRAEEEL</sequence>